<evidence type="ECO:0000313" key="2">
    <source>
        <dbReference type="Proteomes" id="UP001371456"/>
    </source>
</evidence>
<dbReference type="AlphaFoldDB" id="A0AAN8YBX9"/>
<comment type="caution">
    <text evidence="1">The sequence shown here is derived from an EMBL/GenBank/DDBJ whole genome shotgun (WGS) entry which is preliminary data.</text>
</comment>
<dbReference type="EMBL" id="JBANQN010000006">
    <property type="protein sequence ID" value="KAK6787420.1"/>
    <property type="molecule type" value="Genomic_DNA"/>
</dbReference>
<sequence>MYLKDMSISSASEFDSDIENVIFYVAIVEHIKQVK</sequence>
<dbReference type="Proteomes" id="UP001371456">
    <property type="component" value="Unassembled WGS sequence"/>
</dbReference>
<gene>
    <name evidence="1" type="ORF">RDI58_015945</name>
</gene>
<organism evidence="1 2">
    <name type="scientific">Solanum bulbocastanum</name>
    <name type="common">Wild potato</name>
    <dbReference type="NCBI Taxonomy" id="147425"/>
    <lineage>
        <taxon>Eukaryota</taxon>
        <taxon>Viridiplantae</taxon>
        <taxon>Streptophyta</taxon>
        <taxon>Embryophyta</taxon>
        <taxon>Tracheophyta</taxon>
        <taxon>Spermatophyta</taxon>
        <taxon>Magnoliopsida</taxon>
        <taxon>eudicotyledons</taxon>
        <taxon>Gunneridae</taxon>
        <taxon>Pentapetalae</taxon>
        <taxon>asterids</taxon>
        <taxon>lamiids</taxon>
        <taxon>Solanales</taxon>
        <taxon>Solanaceae</taxon>
        <taxon>Solanoideae</taxon>
        <taxon>Solaneae</taxon>
        <taxon>Solanum</taxon>
    </lineage>
</organism>
<proteinExistence type="predicted"/>
<keyword evidence="2" id="KW-1185">Reference proteome</keyword>
<name>A0AAN8YBX9_SOLBU</name>
<protein>
    <submittedName>
        <fullName evidence="1">Uncharacterized protein</fullName>
    </submittedName>
</protein>
<reference evidence="1 2" key="1">
    <citation type="submission" date="2024-02" db="EMBL/GenBank/DDBJ databases">
        <title>de novo genome assembly of Solanum bulbocastanum strain 11H21.</title>
        <authorList>
            <person name="Hosaka A.J."/>
        </authorList>
    </citation>
    <scope>NUCLEOTIDE SEQUENCE [LARGE SCALE GENOMIC DNA]</scope>
    <source>
        <tissue evidence="1">Young leaves</tissue>
    </source>
</reference>
<evidence type="ECO:0000313" key="1">
    <source>
        <dbReference type="EMBL" id="KAK6787420.1"/>
    </source>
</evidence>
<accession>A0AAN8YBX9</accession>